<dbReference type="EMBL" id="RXPE01000007">
    <property type="protein sequence ID" value="RTR28351.1"/>
    <property type="molecule type" value="Genomic_DNA"/>
</dbReference>
<gene>
    <name evidence="3" type="ORF">EJ104_05455</name>
</gene>
<feature type="transmembrane region" description="Helical" evidence="1">
    <location>
        <begin position="246"/>
        <end position="273"/>
    </location>
</feature>
<keyword evidence="4" id="KW-1185">Reference proteome</keyword>
<sequence length="487" mass="52243">MCLLRACSWVDSAVWSGRTTRWLGTSLRPRQPRSAPQAFLVSVDPVAVAEYGPVESWSPEIFRRALTQLDQAGVRAVGLDLPQVGGDVQEAAAEVWGGRLVLATRSQDPALLPGVPAAVRAAVSRGLSTVNPGEANLYYAFQTGYGAENGPLLPSFAWQLARLAGSQKPLNAAPRFLYHFSPSALQGQLNFSDVLRGNFDWAAVQGRVAVIGASSVDPDLPSSSVLQVRAVSSLLAPENVMFSRPVVALLAALTAALSLVLGGYWGFVLALLMPLLLVRLWPLGIVFPGITLAFTALLGTGLVALEYLLSQRGMRLRQTYSEQVLGSRVALTRTLEGLTLPGGHPAPAEPLDGARDETYLFLVKLRGYRQLQQQFGQEWAEEAVDQAVLRLRDLQPSAYHLEGVGFRWEADELAFLITSVAGSEEAQAIAQQLVITAAEVVLRGVALKPQVGLSRIVRPQLAGESSVAALIEQTRRNQVASADTGKA</sequence>
<reference evidence="3 4" key="1">
    <citation type="submission" date="2018-12" db="EMBL/GenBank/DDBJ databases">
        <title>Deinococcus radiophilus ATCC 27603 genome sequencing and assembly.</title>
        <authorList>
            <person name="Maclea K.S."/>
            <person name="Maynard C.R."/>
        </authorList>
    </citation>
    <scope>NUCLEOTIDE SEQUENCE [LARGE SCALE GENOMIC DNA]</scope>
    <source>
        <strain evidence="3 4">ATCC 27603</strain>
    </source>
</reference>
<keyword evidence="1" id="KW-1133">Transmembrane helix</keyword>
<comment type="caution">
    <text evidence="3">The sequence shown here is derived from an EMBL/GenBank/DDBJ whole genome shotgun (WGS) entry which is preliminary data.</text>
</comment>
<proteinExistence type="predicted"/>
<keyword evidence="1" id="KW-0812">Transmembrane</keyword>
<evidence type="ECO:0000313" key="4">
    <source>
        <dbReference type="Proteomes" id="UP000277766"/>
    </source>
</evidence>
<name>A0A3S0KDJ1_9DEIO</name>
<evidence type="ECO:0000313" key="3">
    <source>
        <dbReference type="EMBL" id="RTR28351.1"/>
    </source>
</evidence>
<dbReference type="AlphaFoldDB" id="A0A3S0KDJ1"/>
<accession>A0A3S0KDJ1</accession>
<evidence type="ECO:0000256" key="1">
    <source>
        <dbReference type="SAM" id="Phobius"/>
    </source>
</evidence>
<organism evidence="3 4">
    <name type="scientific">Deinococcus radiophilus</name>
    <dbReference type="NCBI Taxonomy" id="32062"/>
    <lineage>
        <taxon>Bacteria</taxon>
        <taxon>Thermotogati</taxon>
        <taxon>Deinococcota</taxon>
        <taxon>Deinococci</taxon>
        <taxon>Deinococcales</taxon>
        <taxon>Deinococcaceae</taxon>
        <taxon>Deinococcus</taxon>
    </lineage>
</organism>
<keyword evidence="1" id="KW-0472">Membrane</keyword>
<dbReference type="OrthoDB" id="9806704at2"/>
<feature type="transmembrane region" description="Helical" evidence="1">
    <location>
        <begin position="285"/>
        <end position="309"/>
    </location>
</feature>
<feature type="domain" description="CHASE2" evidence="2">
    <location>
        <begin position="17"/>
        <end position="263"/>
    </location>
</feature>
<dbReference type="Pfam" id="PF05226">
    <property type="entry name" value="CHASE2"/>
    <property type="match status" value="1"/>
</dbReference>
<dbReference type="InterPro" id="IPR007890">
    <property type="entry name" value="CHASE2"/>
</dbReference>
<dbReference type="SMART" id="SM01080">
    <property type="entry name" value="CHASE2"/>
    <property type="match status" value="1"/>
</dbReference>
<protein>
    <submittedName>
        <fullName evidence="3">CHASE2 domain-containing protein</fullName>
    </submittedName>
</protein>
<evidence type="ECO:0000259" key="2">
    <source>
        <dbReference type="SMART" id="SM01080"/>
    </source>
</evidence>
<dbReference type="Proteomes" id="UP000277766">
    <property type="component" value="Unassembled WGS sequence"/>
</dbReference>